<evidence type="ECO:0000313" key="4">
    <source>
        <dbReference type="EMBL" id="QDU55005.1"/>
    </source>
</evidence>
<keyword evidence="2" id="KW-0732">Signal</keyword>
<reference evidence="4 5" key="1">
    <citation type="submission" date="2019-02" db="EMBL/GenBank/DDBJ databases">
        <title>Deep-cultivation of Planctomycetes and their phenomic and genomic characterization uncovers novel biology.</title>
        <authorList>
            <person name="Wiegand S."/>
            <person name="Jogler M."/>
            <person name="Boedeker C."/>
            <person name="Pinto D."/>
            <person name="Vollmers J."/>
            <person name="Rivas-Marin E."/>
            <person name="Kohn T."/>
            <person name="Peeters S.H."/>
            <person name="Heuer A."/>
            <person name="Rast P."/>
            <person name="Oberbeckmann S."/>
            <person name="Bunk B."/>
            <person name="Jeske O."/>
            <person name="Meyerdierks A."/>
            <person name="Storesund J.E."/>
            <person name="Kallscheuer N."/>
            <person name="Luecker S."/>
            <person name="Lage O.M."/>
            <person name="Pohl T."/>
            <person name="Merkel B.J."/>
            <person name="Hornburger P."/>
            <person name="Mueller R.-W."/>
            <person name="Bruemmer F."/>
            <person name="Labrenz M."/>
            <person name="Spormann A.M."/>
            <person name="Op den Camp H."/>
            <person name="Overmann J."/>
            <person name="Amann R."/>
            <person name="Jetten M.S.M."/>
            <person name="Mascher T."/>
            <person name="Medema M.H."/>
            <person name="Devos D.P."/>
            <person name="Kaster A.-K."/>
            <person name="Ovreas L."/>
            <person name="Rohde M."/>
            <person name="Galperin M.Y."/>
            <person name="Jogler C."/>
        </authorList>
    </citation>
    <scope>NUCLEOTIDE SEQUENCE [LARGE SCALE GENOMIC DNA]</scope>
    <source>
        <strain evidence="4 5">Pan181</strain>
    </source>
</reference>
<sequence precursor="true">MKPLVCTVVLLCLLSQPVMAQEGDTELSAADMMEPAIDSIDRGLAYLAANQNEDGSFRSSNMGRNPAVVALGGMAFLAGGNTPGRGKYGEEVNRTVDFLIANTRADGFITNAEGAGHGPMYGHGFATLFLGEVYGMTPREDLRDSLARSVDLIVRCQNEEGGWRYNPEPLDADISVTICQIMALRAARNAGLHVPKETVDKCEAYVKQCQEPDGGFSYMLQNRGSMFPRSAAGVVALYSAGVYEGPEIEKGLVYVDRFLPDPRQMSRESHYFYGHYYAVQAMWHAGGPRWQRWYPAIRETLVKSQRPDGSWQDSVGADYATAMSCIILQIPNNALPIFQR</sequence>
<dbReference type="OrthoDB" id="265313at2"/>
<dbReference type="AlphaFoldDB" id="A0A518AJW6"/>
<dbReference type="Proteomes" id="UP000315750">
    <property type="component" value="Chromosome"/>
</dbReference>
<evidence type="ECO:0000256" key="1">
    <source>
        <dbReference type="ARBA" id="ARBA00022737"/>
    </source>
</evidence>
<dbReference type="InterPro" id="IPR008930">
    <property type="entry name" value="Terpenoid_cyclase/PrenylTrfase"/>
</dbReference>
<gene>
    <name evidence="4" type="ORF">Pan181_11900</name>
</gene>
<feature type="signal peptide" evidence="2">
    <location>
        <begin position="1"/>
        <end position="20"/>
    </location>
</feature>
<dbReference type="Gene3D" id="1.50.10.20">
    <property type="match status" value="3"/>
</dbReference>
<dbReference type="CDD" id="cd00688">
    <property type="entry name" value="ISOPREN_C2_like"/>
    <property type="match status" value="1"/>
</dbReference>
<protein>
    <submittedName>
        <fullName evidence="4">Prenyltransferase and squalene oxidase repeat protein</fullName>
    </submittedName>
</protein>
<organism evidence="4 5">
    <name type="scientific">Aeoliella mucimassa</name>
    <dbReference type="NCBI Taxonomy" id="2527972"/>
    <lineage>
        <taxon>Bacteria</taxon>
        <taxon>Pseudomonadati</taxon>
        <taxon>Planctomycetota</taxon>
        <taxon>Planctomycetia</taxon>
        <taxon>Pirellulales</taxon>
        <taxon>Lacipirellulaceae</taxon>
        <taxon>Aeoliella</taxon>
    </lineage>
</organism>
<keyword evidence="4" id="KW-0808">Transferase</keyword>
<dbReference type="Pfam" id="PF00432">
    <property type="entry name" value="Prenyltrans"/>
    <property type="match status" value="1"/>
</dbReference>
<dbReference type="RefSeq" id="WP_145245922.1">
    <property type="nucleotide sequence ID" value="NZ_CP036278.1"/>
</dbReference>
<keyword evidence="1" id="KW-0677">Repeat</keyword>
<evidence type="ECO:0000259" key="3">
    <source>
        <dbReference type="Pfam" id="PF00432"/>
    </source>
</evidence>
<keyword evidence="5" id="KW-1185">Reference proteome</keyword>
<dbReference type="KEGG" id="amuc:Pan181_11900"/>
<accession>A0A518AJW6</accession>
<name>A0A518AJW6_9BACT</name>
<dbReference type="SUPFAM" id="SSF48239">
    <property type="entry name" value="Terpenoid cyclases/Protein prenyltransferases"/>
    <property type="match status" value="2"/>
</dbReference>
<feature type="domain" description="Prenyltransferase alpha-alpha toroid" evidence="3">
    <location>
        <begin position="147"/>
        <end position="222"/>
    </location>
</feature>
<feature type="chain" id="PRO_5021869648" evidence="2">
    <location>
        <begin position="21"/>
        <end position="340"/>
    </location>
</feature>
<dbReference type="EMBL" id="CP036278">
    <property type="protein sequence ID" value="QDU55005.1"/>
    <property type="molecule type" value="Genomic_DNA"/>
</dbReference>
<dbReference type="InterPro" id="IPR001330">
    <property type="entry name" value="Prenyltrans"/>
</dbReference>
<proteinExistence type="predicted"/>
<evidence type="ECO:0000256" key="2">
    <source>
        <dbReference type="SAM" id="SignalP"/>
    </source>
</evidence>
<evidence type="ECO:0000313" key="5">
    <source>
        <dbReference type="Proteomes" id="UP000315750"/>
    </source>
</evidence>
<dbReference type="GO" id="GO:0016740">
    <property type="term" value="F:transferase activity"/>
    <property type="evidence" value="ECO:0007669"/>
    <property type="project" value="UniProtKB-KW"/>
</dbReference>